<dbReference type="InterPro" id="IPR015421">
    <property type="entry name" value="PyrdxlP-dep_Trfase_major"/>
</dbReference>
<keyword evidence="5" id="KW-1185">Reference proteome</keyword>
<dbReference type="SUPFAM" id="SSF53383">
    <property type="entry name" value="PLP-dependent transferases"/>
    <property type="match status" value="1"/>
</dbReference>
<keyword evidence="4" id="KW-0808">Transferase</keyword>
<evidence type="ECO:0000256" key="2">
    <source>
        <dbReference type="ARBA" id="ARBA00037999"/>
    </source>
</evidence>
<dbReference type="Pfam" id="PF01041">
    <property type="entry name" value="DegT_DnrJ_EryC1"/>
    <property type="match status" value="1"/>
</dbReference>
<keyword evidence="4" id="KW-0032">Aminotransferase</keyword>
<comment type="caution">
    <text evidence="4">The sequence shown here is derived from an EMBL/GenBank/DDBJ whole genome shotgun (WGS) entry which is preliminary data.</text>
</comment>
<accession>A0ABT1UHJ7</accession>
<dbReference type="GO" id="GO:0008483">
    <property type="term" value="F:transaminase activity"/>
    <property type="evidence" value="ECO:0007669"/>
    <property type="project" value="UniProtKB-KW"/>
</dbReference>
<dbReference type="PIRSF" id="PIRSF000390">
    <property type="entry name" value="PLP_StrS"/>
    <property type="match status" value="1"/>
</dbReference>
<dbReference type="Proteomes" id="UP001524569">
    <property type="component" value="Unassembled WGS sequence"/>
</dbReference>
<dbReference type="EMBL" id="JANIBM010000011">
    <property type="protein sequence ID" value="MCQ8181709.1"/>
    <property type="molecule type" value="Genomic_DNA"/>
</dbReference>
<evidence type="ECO:0000256" key="3">
    <source>
        <dbReference type="RuleBase" id="RU004508"/>
    </source>
</evidence>
<organism evidence="4 5">
    <name type="scientific">Methylomonas aurea</name>
    <dbReference type="NCBI Taxonomy" id="2952224"/>
    <lineage>
        <taxon>Bacteria</taxon>
        <taxon>Pseudomonadati</taxon>
        <taxon>Pseudomonadota</taxon>
        <taxon>Gammaproteobacteria</taxon>
        <taxon>Methylococcales</taxon>
        <taxon>Methylococcaceae</taxon>
        <taxon>Methylomonas</taxon>
    </lineage>
</organism>
<reference evidence="4 5" key="1">
    <citation type="submission" date="2022-07" db="EMBL/GenBank/DDBJ databases">
        <title>Methylomonas rivi sp. nov., Methylomonas rosea sp. nov., Methylomonas aureus sp. nov. and Methylomonas subterranea sp. nov., four novel methanotrophs isolated from a freshwater creek and the deep terrestrial subsurface.</title>
        <authorList>
            <person name="Abin C."/>
            <person name="Sankaranarayanan K."/>
            <person name="Garner C."/>
            <person name="Sindelar R."/>
            <person name="Kotary K."/>
            <person name="Garner R."/>
            <person name="Barclay S."/>
            <person name="Lawson P."/>
            <person name="Krumholz L."/>
        </authorList>
    </citation>
    <scope>NUCLEOTIDE SEQUENCE [LARGE SCALE GENOMIC DNA]</scope>
    <source>
        <strain evidence="4 5">SURF-1</strain>
    </source>
</reference>
<dbReference type="RefSeq" id="WP_256611000.1">
    <property type="nucleotide sequence ID" value="NZ_JANIBM010000011.1"/>
</dbReference>
<name>A0ABT1UHJ7_9GAMM</name>
<dbReference type="InterPro" id="IPR015424">
    <property type="entry name" value="PyrdxlP-dep_Trfase"/>
</dbReference>
<dbReference type="InterPro" id="IPR015422">
    <property type="entry name" value="PyrdxlP-dep_Trfase_small"/>
</dbReference>
<proteinExistence type="inferred from homology"/>
<dbReference type="PANTHER" id="PTHR30244">
    <property type="entry name" value="TRANSAMINASE"/>
    <property type="match status" value="1"/>
</dbReference>
<dbReference type="InterPro" id="IPR000653">
    <property type="entry name" value="DegT/StrS_aminotransferase"/>
</dbReference>
<gene>
    <name evidence="4" type="ORF">NP603_11365</name>
</gene>
<evidence type="ECO:0000313" key="4">
    <source>
        <dbReference type="EMBL" id="MCQ8181709.1"/>
    </source>
</evidence>
<comment type="similarity">
    <text evidence="2 3">Belongs to the DegT/DnrJ/EryC1 family.</text>
</comment>
<dbReference type="Gene3D" id="3.90.1150.10">
    <property type="entry name" value="Aspartate Aminotransferase, domain 1"/>
    <property type="match status" value="1"/>
</dbReference>
<protein>
    <submittedName>
        <fullName evidence="4">DegT/DnrJ/EryC1/StrS family aminotransferase</fullName>
    </submittedName>
</protein>
<evidence type="ECO:0000256" key="1">
    <source>
        <dbReference type="ARBA" id="ARBA00022898"/>
    </source>
</evidence>
<dbReference type="PANTHER" id="PTHR30244:SF36">
    <property type="entry name" value="3-OXO-GLUCOSE-6-PHOSPHATE:GLUTAMATE AMINOTRANSFERASE"/>
    <property type="match status" value="1"/>
</dbReference>
<dbReference type="Gene3D" id="3.40.640.10">
    <property type="entry name" value="Type I PLP-dependent aspartate aminotransferase-like (Major domain)"/>
    <property type="match status" value="1"/>
</dbReference>
<sequence>MILMNDFKAEPPELHQAMLGAASRVLESGWYVLGREVEVFERQWAAECGVAYGVGVGNGMDAIEIALRSLGIGPGDEVITTPMTAFATVLAIVRAGATPVLADIDRQTALMSIDSARRCITLRTKAIVLVHLYGQIRAMDAWTELCAARGILLVEDCAQAHLASLNGNMAGSFGAAGAFSFYPTKNLGAVGDAGMLVSDDEALARKAAKLRNYGQSVRYYHPEMGLNSRLDEMQAAILGERLKWLPEFTTRRREIADAYLSGIDNPLVKCMAVPESPQAHVYHLFVVNCAQRDKLQAHLRTHQVQTHIHYPIPIHQQESCLNIARDPLGLANSEHHAATCLSIPCHPQMADAEVDVVIAALNSFSGE</sequence>
<dbReference type="CDD" id="cd00616">
    <property type="entry name" value="AHBA_syn"/>
    <property type="match status" value="1"/>
</dbReference>
<evidence type="ECO:0000313" key="5">
    <source>
        <dbReference type="Proteomes" id="UP001524569"/>
    </source>
</evidence>
<keyword evidence="1 3" id="KW-0663">Pyridoxal phosphate</keyword>